<dbReference type="InterPro" id="IPR038488">
    <property type="entry name" value="Integrase_DNA-bd_sf"/>
</dbReference>
<proteinExistence type="inferred from homology"/>
<dbReference type="PANTHER" id="PTHR30629:SF2">
    <property type="entry name" value="PROPHAGE INTEGRASE INTS-RELATED"/>
    <property type="match status" value="1"/>
</dbReference>
<dbReference type="STRING" id="157910.SAMN05445850_0754"/>
<sequence>MALTDVTIRNTKPGKKQQKLYNGGGLLLVTPTGSKRWIFKYRFAGKEKSLALGVYPDVPLADARKRRDDAREKLAAKH</sequence>
<gene>
    <name evidence="4" type="ORF">SAMN05445850_0754</name>
</gene>
<dbReference type="Gene3D" id="3.30.160.390">
    <property type="entry name" value="Integrase, DNA-binding domain"/>
    <property type="match status" value="1"/>
</dbReference>
<protein>
    <recommendedName>
        <fullName evidence="3">Integrase DNA-binding domain-containing protein</fullName>
    </recommendedName>
</protein>
<dbReference type="EMBL" id="FNKX01000001">
    <property type="protein sequence ID" value="SDQ47810.1"/>
    <property type="molecule type" value="Genomic_DNA"/>
</dbReference>
<dbReference type="Pfam" id="PF13356">
    <property type="entry name" value="Arm-DNA-bind_3"/>
    <property type="match status" value="1"/>
</dbReference>
<accession>A0A1H1B7E8</accession>
<evidence type="ECO:0000256" key="2">
    <source>
        <dbReference type="ARBA" id="ARBA00022908"/>
    </source>
</evidence>
<name>A0A1H1B7E8_9BURK</name>
<dbReference type="InterPro" id="IPR025166">
    <property type="entry name" value="Integrase_DNA_bind_dom"/>
</dbReference>
<reference evidence="5" key="1">
    <citation type="submission" date="2016-10" db="EMBL/GenBank/DDBJ databases">
        <authorList>
            <person name="Varghese N."/>
            <person name="Submissions S."/>
        </authorList>
    </citation>
    <scope>NUCLEOTIDE SEQUENCE [LARGE SCALE GENOMIC DNA]</scope>
    <source>
        <strain evidence="5">DUS833</strain>
    </source>
</reference>
<dbReference type="InterPro" id="IPR050808">
    <property type="entry name" value="Phage_Integrase"/>
</dbReference>
<dbReference type="GO" id="GO:0015074">
    <property type="term" value="P:DNA integration"/>
    <property type="evidence" value="ECO:0007669"/>
    <property type="project" value="UniProtKB-KW"/>
</dbReference>
<keyword evidence="5" id="KW-1185">Reference proteome</keyword>
<dbReference type="PANTHER" id="PTHR30629">
    <property type="entry name" value="PROPHAGE INTEGRASE"/>
    <property type="match status" value="1"/>
</dbReference>
<evidence type="ECO:0000313" key="5">
    <source>
        <dbReference type="Proteomes" id="UP000199365"/>
    </source>
</evidence>
<evidence type="ECO:0000256" key="1">
    <source>
        <dbReference type="ARBA" id="ARBA00008857"/>
    </source>
</evidence>
<evidence type="ECO:0000313" key="4">
    <source>
        <dbReference type="EMBL" id="SDQ47810.1"/>
    </source>
</evidence>
<evidence type="ECO:0000259" key="3">
    <source>
        <dbReference type="Pfam" id="PF13356"/>
    </source>
</evidence>
<organism evidence="4 5">
    <name type="scientific">Paraburkholderia tuberum</name>
    <dbReference type="NCBI Taxonomy" id="157910"/>
    <lineage>
        <taxon>Bacteria</taxon>
        <taxon>Pseudomonadati</taxon>
        <taxon>Pseudomonadota</taxon>
        <taxon>Betaproteobacteria</taxon>
        <taxon>Burkholderiales</taxon>
        <taxon>Burkholderiaceae</taxon>
        <taxon>Paraburkholderia</taxon>
    </lineage>
</organism>
<keyword evidence="2" id="KW-0229">DNA integration</keyword>
<dbReference type="Proteomes" id="UP000199365">
    <property type="component" value="Unassembled WGS sequence"/>
</dbReference>
<feature type="domain" description="Integrase DNA-binding" evidence="3">
    <location>
        <begin position="3"/>
        <end position="76"/>
    </location>
</feature>
<comment type="similarity">
    <text evidence="1">Belongs to the 'phage' integrase family.</text>
</comment>
<dbReference type="AlphaFoldDB" id="A0A1H1B7E8"/>